<organism evidence="1">
    <name type="scientific">Siphoviridae sp. ctAUQ2</name>
    <dbReference type="NCBI Taxonomy" id="2826182"/>
    <lineage>
        <taxon>Viruses</taxon>
        <taxon>Duplodnaviria</taxon>
        <taxon>Heunggongvirae</taxon>
        <taxon>Uroviricota</taxon>
        <taxon>Caudoviricetes</taxon>
    </lineage>
</organism>
<protein>
    <submittedName>
        <fullName evidence="1">Uncharacterized protein</fullName>
    </submittedName>
</protein>
<proteinExistence type="predicted"/>
<name>A0A8S5MZ63_9CAUD</name>
<accession>A0A8S5MZ63</accession>
<evidence type="ECO:0000313" key="1">
    <source>
        <dbReference type="EMBL" id="DAD87504.1"/>
    </source>
</evidence>
<reference evidence="1" key="1">
    <citation type="journal article" date="2021" name="Proc. Natl. Acad. Sci. U.S.A.">
        <title>A Catalog of Tens of Thousands of Viruses from Human Metagenomes Reveals Hidden Associations with Chronic Diseases.</title>
        <authorList>
            <person name="Tisza M.J."/>
            <person name="Buck C.B."/>
        </authorList>
    </citation>
    <scope>NUCLEOTIDE SEQUENCE</scope>
    <source>
        <strain evidence="1">CtAUQ2</strain>
    </source>
</reference>
<dbReference type="EMBL" id="BK015022">
    <property type="protein sequence ID" value="DAD87504.1"/>
    <property type="molecule type" value="Genomic_DNA"/>
</dbReference>
<sequence>MQVYKVHNNQNIFDVAIAIYGSIEGIFDLFVNNPELSFESTLYGGQELYWDEDFIVYDTIVNSLNTEKIVPINGERHVYYKDIHEPLRCVIQVSEADSAITLLLAGDGNMKVDWGDNSELQSVSLQPTIQNYTHYFDNVTDSRMIRLYGNFNIKTWDMSPINGLVLPTQPLTVDEIEMKQNKVSLQGLFLFNGTYSVKMNNITISDLSPIQNMSLSYLELKQIDYTSNNTLGAYLKYVAQHNNQRRNCTVVLDTLPSGVYREPSKDTNGNYIITSGMEAIYVITHEDAWNEAGPWVFNICGTIYQYENPNIA</sequence>